<reference evidence="1" key="1">
    <citation type="journal article" date="2019" name="Sci. Rep.">
        <title>Draft genome of Tanacetum cinerariifolium, the natural source of mosquito coil.</title>
        <authorList>
            <person name="Yamashiro T."/>
            <person name="Shiraishi A."/>
            <person name="Satake H."/>
            <person name="Nakayama K."/>
        </authorList>
    </citation>
    <scope>NUCLEOTIDE SEQUENCE</scope>
</reference>
<organism evidence="1">
    <name type="scientific">Tanacetum cinerariifolium</name>
    <name type="common">Dalmatian daisy</name>
    <name type="synonym">Chrysanthemum cinerariifolium</name>
    <dbReference type="NCBI Taxonomy" id="118510"/>
    <lineage>
        <taxon>Eukaryota</taxon>
        <taxon>Viridiplantae</taxon>
        <taxon>Streptophyta</taxon>
        <taxon>Embryophyta</taxon>
        <taxon>Tracheophyta</taxon>
        <taxon>Spermatophyta</taxon>
        <taxon>Magnoliopsida</taxon>
        <taxon>eudicotyledons</taxon>
        <taxon>Gunneridae</taxon>
        <taxon>Pentapetalae</taxon>
        <taxon>asterids</taxon>
        <taxon>campanulids</taxon>
        <taxon>Asterales</taxon>
        <taxon>Asteraceae</taxon>
        <taxon>Asteroideae</taxon>
        <taxon>Anthemideae</taxon>
        <taxon>Anthemidinae</taxon>
        <taxon>Tanacetum</taxon>
    </lineage>
</organism>
<evidence type="ECO:0000313" key="1">
    <source>
        <dbReference type="EMBL" id="GEZ56029.1"/>
    </source>
</evidence>
<protein>
    <submittedName>
        <fullName evidence="1">RNA-directed DNA polymerase, eukaryota, reverse transcriptase zinc-binding domain protein</fullName>
    </submittedName>
</protein>
<comment type="caution">
    <text evidence="1">The sequence shown here is derived from an EMBL/GenBank/DDBJ whole genome shotgun (WGS) entry which is preliminary data.</text>
</comment>
<proteinExistence type="predicted"/>
<gene>
    <name evidence="1" type="ORF">Tci_528002</name>
</gene>
<keyword evidence="1" id="KW-0695">RNA-directed DNA polymerase</keyword>
<keyword evidence="1" id="KW-0548">Nucleotidyltransferase</keyword>
<keyword evidence="1" id="KW-0808">Transferase</keyword>
<dbReference type="EMBL" id="BKCJ010293888">
    <property type="protein sequence ID" value="GEZ56029.1"/>
    <property type="molecule type" value="Genomic_DNA"/>
</dbReference>
<sequence length="83" mass="9112">MAWVKWGNVMASLDKGGLGVGSLKAFNLVLLQKWRWRLVNDLDVLWACVIKAIHGIDTGMYGKGCKTKGLRVVLGRGIGLDKD</sequence>
<accession>A0A699IFD7</accession>
<name>A0A699IFD7_TANCI</name>
<dbReference type="AlphaFoldDB" id="A0A699IFD7"/>
<dbReference type="GO" id="GO:0003964">
    <property type="term" value="F:RNA-directed DNA polymerase activity"/>
    <property type="evidence" value="ECO:0007669"/>
    <property type="project" value="UniProtKB-KW"/>
</dbReference>